<dbReference type="CDD" id="cd07247">
    <property type="entry name" value="SgaA_N_like"/>
    <property type="match status" value="2"/>
</dbReference>
<dbReference type="InterPro" id="IPR037523">
    <property type="entry name" value="VOC_core"/>
</dbReference>
<dbReference type="PANTHER" id="PTHR33993:SF14">
    <property type="entry name" value="GB|AAF24581.1"/>
    <property type="match status" value="1"/>
</dbReference>
<protein>
    <recommendedName>
        <fullName evidence="1">VOC domain-containing protein</fullName>
    </recommendedName>
</protein>
<accession>A0A395R2J4</accession>
<name>A0A395R2J4_9PSED</name>
<dbReference type="PANTHER" id="PTHR33993">
    <property type="entry name" value="GLYOXALASE-RELATED"/>
    <property type="match status" value="1"/>
</dbReference>
<proteinExistence type="predicted"/>
<dbReference type="EMBL" id="LMAZ01000003">
    <property type="protein sequence ID" value="RGP54334.1"/>
    <property type="molecule type" value="Genomic_DNA"/>
</dbReference>
<feature type="domain" description="VOC" evidence="1">
    <location>
        <begin position="145"/>
        <end position="262"/>
    </location>
</feature>
<evidence type="ECO:0000259" key="1">
    <source>
        <dbReference type="PROSITE" id="PS51819"/>
    </source>
</evidence>
<feature type="domain" description="VOC" evidence="1">
    <location>
        <begin position="7"/>
        <end position="130"/>
    </location>
</feature>
<dbReference type="RefSeq" id="WP_118130661.1">
    <property type="nucleotide sequence ID" value="NZ_LMAZ01000003.1"/>
</dbReference>
<reference evidence="2 3" key="1">
    <citation type="journal article" date="2018" name="Syst. Appl. Microbiol.">
        <title>Pseudomonas gallaeciensis sp. nov., isolated from crude-oil-contaminated intertidal sand samples after the Prestige oil spill.</title>
        <authorList>
            <person name="Mulet M."/>
            <person name="Sanchez D."/>
            <person name="Rodriguez A.C."/>
            <person name="Nogales B."/>
            <person name="Bosch R."/>
            <person name="Busquets A."/>
            <person name="Gomila M."/>
            <person name="Lalucat J."/>
            <person name="Garcia-Valdes E."/>
        </authorList>
    </citation>
    <scope>NUCLEOTIDE SEQUENCE [LARGE SCALE GENOMIC DNA]</scope>
    <source>
        <strain evidence="2 3">V113</strain>
    </source>
</reference>
<organism evidence="2 3">
    <name type="scientific">Pseudomonas abyssi</name>
    <dbReference type="NCBI Taxonomy" id="170540"/>
    <lineage>
        <taxon>Bacteria</taxon>
        <taxon>Pseudomonadati</taxon>
        <taxon>Pseudomonadota</taxon>
        <taxon>Gammaproteobacteria</taxon>
        <taxon>Pseudomonadales</taxon>
        <taxon>Pseudomonadaceae</taxon>
        <taxon>Pseudomonas</taxon>
    </lineage>
</organism>
<dbReference type="Gene3D" id="3.10.180.10">
    <property type="entry name" value="2,3-Dihydroxybiphenyl 1,2-Dioxygenase, domain 1"/>
    <property type="match status" value="2"/>
</dbReference>
<evidence type="ECO:0000313" key="3">
    <source>
        <dbReference type="Proteomes" id="UP000265411"/>
    </source>
</evidence>
<comment type="caution">
    <text evidence="2">The sequence shown here is derived from an EMBL/GenBank/DDBJ whole genome shotgun (WGS) entry which is preliminary data.</text>
</comment>
<dbReference type="AlphaFoldDB" id="A0A395R2J4"/>
<dbReference type="InterPro" id="IPR004360">
    <property type="entry name" value="Glyas_Fos-R_dOase_dom"/>
</dbReference>
<dbReference type="PROSITE" id="PS51819">
    <property type="entry name" value="VOC"/>
    <property type="match status" value="2"/>
</dbReference>
<dbReference type="Pfam" id="PF00903">
    <property type="entry name" value="Glyoxalase"/>
    <property type="match status" value="2"/>
</dbReference>
<gene>
    <name evidence="2" type="ORF">ASB58_10625</name>
</gene>
<dbReference type="InterPro" id="IPR052164">
    <property type="entry name" value="Anthracycline_SecMetBiosynth"/>
</dbReference>
<evidence type="ECO:0000313" key="2">
    <source>
        <dbReference type="EMBL" id="RGP54334.1"/>
    </source>
</evidence>
<dbReference type="InterPro" id="IPR029068">
    <property type="entry name" value="Glyas_Bleomycin-R_OHBP_Dase"/>
</dbReference>
<dbReference type="SUPFAM" id="SSF54593">
    <property type="entry name" value="Glyoxalase/Bleomycin resistance protein/Dihydroxybiphenyl dioxygenase"/>
    <property type="match status" value="2"/>
</dbReference>
<dbReference type="OrthoDB" id="9793039at2"/>
<dbReference type="Proteomes" id="UP000265411">
    <property type="component" value="Unassembled WGS sequence"/>
</dbReference>
<sequence>MINKHGEFIWYELCTPDADGAQAFYSAVIGWDIADSLTPGMDYRIVHATDDENGERVPVGALAQLSDEMQVCGAQPVWLGYIAVDDVDASVNRIVAAGGAVSMPATDIADVGRIALVTDPQGAPFYLMRGIHESPSAAFAADRPRVGHCAWNELATTDPEAAKNFYFAEFGWTKDGELPMGAQGNYEFIRHNGLIGAVMPKPDERPGSLWSYYFRVANIDLAVEAIGTSGGTLVMGPEEIPGGDFIVIGIDPQGALFSLIGTRPAQS</sequence>
<keyword evidence="3" id="KW-1185">Reference proteome</keyword>